<dbReference type="InterPro" id="IPR005135">
    <property type="entry name" value="Endo/exonuclease/phosphatase"/>
</dbReference>
<evidence type="ECO:0000259" key="1">
    <source>
        <dbReference type="Pfam" id="PF03372"/>
    </source>
</evidence>
<dbReference type="Pfam" id="PF03372">
    <property type="entry name" value="Exo_endo_phos"/>
    <property type="match status" value="1"/>
</dbReference>
<comment type="caution">
    <text evidence="2">The sequence shown here is derived from an EMBL/GenBank/DDBJ whole genome shotgun (WGS) entry which is preliminary data.</text>
</comment>
<dbReference type="EMBL" id="JACGWM010000752">
    <property type="protein sequence ID" value="KAL0299917.1"/>
    <property type="molecule type" value="Genomic_DNA"/>
</dbReference>
<reference evidence="2" key="2">
    <citation type="journal article" date="2024" name="Plant">
        <title>Genomic evolution and insights into agronomic trait innovations of Sesamum species.</title>
        <authorList>
            <person name="Miao H."/>
            <person name="Wang L."/>
            <person name="Qu L."/>
            <person name="Liu H."/>
            <person name="Sun Y."/>
            <person name="Le M."/>
            <person name="Wang Q."/>
            <person name="Wei S."/>
            <person name="Zheng Y."/>
            <person name="Lin W."/>
            <person name="Duan Y."/>
            <person name="Cao H."/>
            <person name="Xiong S."/>
            <person name="Wang X."/>
            <person name="Wei L."/>
            <person name="Li C."/>
            <person name="Ma Q."/>
            <person name="Ju M."/>
            <person name="Zhao R."/>
            <person name="Li G."/>
            <person name="Mu C."/>
            <person name="Tian Q."/>
            <person name="Mei H."/>
            <person name="Zhang T."/>
            <person name="Gao T."/>
            <person name="Zhang H."/>
        </authorList>
    </citation>
    <scope>NUCLEOTIDE SEQUENCE</scope>
    <source>
        <strain evidence="2">KEN8</strain>
    </source>
</reference>
<gene>
    <name evidence="2" type="ORF">Scaly_3064900</name>
</gene>
<protein>
    <recommendedName>
        <fullName evidence="1">Endonuclease/exonuclease/phosphatase domain-containing protein</fullName>
    </recommendedName>
</protein>
<feature type="domain" description="Endonuclease/exonuclease/phosphatase" evidence="1">
    <location>
        <begin position="476"/>
        <end position="581"/>
    </location>
</feature>
<dbReference type="PANTHER" id="PTHR31286">
    <property type="entry name" value="GLYCINE-RICH CELL WALL STRUCTURAL PROTEIN 1.8-LIKE"/>
    <property type="match status" value="1"/>
</dbReference>
<reference evidence="2" key="1">
    <citation type="submission" date="2020-06" db="EMBL/GenBank/DDBJ databases">
        <authorList>
            <person name="Li T."/>
            <person name="Hu X."/>
            <person name="Zhang T."/>
            <person name="Song X."/>
            <person name="Zhang H."/>
            <person name="Dai N."/>
            <person name="Sheng W."/>
            <person name="Hou X."/>
            <person name="Wei L."/>
        </authorList>
    </citation>
    <scope>NUCLEOTIDE SEQUENCE</scope>
    <source>
        <strain evidence="2">KEN8</strain>
        <tissue evidence="2">Leaf</tissue>
    </source>
</reference>
<feature type="non-terminal residue" evidence="2">
    <location>
        <position position="674"/>
    </location>
</feature>
<proteinExistence type="predicted"/>
<organism evidence="2">
    <name type="scientific">Sesamum calycinum</name>
    <dbReference type="NCBI Taxonomy" id="2727403"/>
    <lineage>
        <taxon>Eukaryota</taxon>
        <taxon>Viridiplantae</taxon>
        <taxon>Streptophyta</taxon>
        <taxon>Embryophyta</taxon>
        <taxon>Tracheophyta</taxon>
        <taxon>Spermatophyta</taxon>
        <taxon>Magnoliopsida</taxon>
        <taxon>eudicotyledons</taxon>
        <taxon>Gunneridae</taxon>
        <taxon>Pentapetalae</taxon>
        <taxon>asterids</taxon>
        <taxon>lamiids</taxon>
        <taxon>Lamiales</taxon>
        <taxon>Pedaliaceae</taxon>
        <taxon>Sesamum</taxon>
    </lineage>
</organism>
<dbReference type="Gene3D" id="3.60.10.10">
    <property type="entry name" value="Endonuclease/exonuclease/phosphatase"/>
    <property type="match status" value="1"/>
</dbReference>
<dbReference type="PANTHER" id="PTHR31286:SF165">
    <property type="entry name" value="DUF4283 DOMAIN-CONTAINING PROTEIN"/>
    <property type="match status" value="1"/>
</dbReference>
<dbReference type="InterPro" id="IPR036691">
    <property type="entry name" value="Endo/exonu/phosph_ase_sf"/>
</dbReference>
<dbReference type="SUPFAM" id="SSF56219">
    <property type="entry name" value="DNase I-like"/>
    <property type="match status" value="1"/>
</dbReference>
<name>A0AAW2K0X3_9LAMI</name>
<dbReference type="GO" id="GO:0003824">
    <property type="term" value="F:catalytic activity"/>
    <property type="evidence" value="ECO:0007669"/>
    <property type="project" value="InterPro"/>
</dbReference>
<evidence type="ECO:0000313" key="2">
    <source>
        <dbReference type="EMBL" id="KAL0299917.1"/>
    </source>
</evidence>
<dbReference type="InterPro" id="IPR040256">
    <property type="entry name" value="At4g02000-like"/>
</dbReference>
<sequence length="674" mass="77354">MEYWTTEGLSVVASGVGKPLYSDAVTKQCSRLDYARVCVMLDYNSTLPKHIVIISPILRDGKEVPVRVDIDYEWLPKRCKECQSLGHNAEFCPGSHKVAWENVCQPLNHGGLAIQIKTAYYLVIQWFRGIVVLEKILKLRNLVRKGVEFKVGDGNSIKLWLDPWLIDGPLATQYPRGPRITGLPINSWLNMVIDRDTWKWPAEFHTDIAEIISILPTIHSGRQNNIVWKNSSGKFSSADAYKLFTPPTTAVHWAPLFRGPFITPRHTFILWLAILGRLSTVDKPWCNSVEVYVQTHRSKAEVERNTEVEHVQQKEVDKGEKGISTELTKQGLKSKGESSKGKDIVLYNHFELLHNDNLEDTEDPICTAELNDTTTGPRGLNGVAHQRAVGQLVGEFNIKFLGLLETRVRVNNAPLVQKYTLPSWRWFVDYTESGSRIWLTWCDDEVQVEILAVNTQFIHCRVTNKRTHTKCLITVLYGENEVIKRRELWQGLIQLSRGITDEPWIVMGDFNAVLDDSEVNGYAADTSASMADFLECITESELTHLPFTGANFTWHNCSDGERSLWKRLDRMLVNEAWLVQWPNPNLIIMTKMPGFLRLVEEHWGQQIYGTDMYILARKLKAMKPIFRKFRKTHGDLHHNVQQAAHFLQKAQHLSQEFKHDSILLQLEKCCRMIY</sequence>
<accession>A0AAW2K0X3</accession>
<dbReference type="AlphaFoldDB" id="A0AAW2K0X3"/>